<reference evidence="20 21" key="1">
    <citation type="submission" date="2015-01" db="EMBL/GenBank/DDBJ databases">
        <title>Genome sequence of Jeotgalibacillus alimentarius.</title>
        <authorList>
            <person name="Goh K.M."/>
            <person name="Chan K.-G."/>
            <person name="Yaakop A.S."/>
            <person name="Ee R."/>
            <person name="Gan H.M."/>
            <person name="Chan C.S."/>
        </authorList>
    </citation>
    <scope>NUCLEOTIDE SEQUENCE [LARGE SCALE GENOMIC DNA]</scope>
    <source>
        <strain evidence="20 21">YKJ-13</strain>
    </source>
</reference>
<dbReference type="PANTHER" id="PTHR43622">
    <property type="entry name" value="3-DEHYDROQUINATE SYNTHASE"/>
    <property type="match status" value="1"/>
</dbReference>
<evidence type="ECO:0000256" key="2">
    <source>
        <dbReference type="ARBA" id="ARBA00001911"/>
    </source>
</evidence>
<dbReference type="NCBIfam" id="TIGR01357">
    <property type="entry name" value="aroB"/>
    <property type="match status" value="1"/>
</dbReference>
<comment type="cofactor">
    <cofactor evidence="2 17">
        <name>NAD(+)</name>
        <dbReference type="ChEBI" id="CHEBI:57540"/>
    </cofactor>
</comment>
<dbReference type="GO" id="GO:0003856">
    <property type="term" value="F:3-dehydroquinate synthase activity"/>
    <property type="evidence" value="ECO:0007669"/>
    <property type="project" value="UniProtKB-UniRule"/>
</dbReference>
<dbReference type="CDD" id="cd08195">
    <property type="entry name" value="DHQS"/>
    <property type="match status" value="1"/>
</dbReference>
<evidence type="ECO:0000256" key="15">
    <source>
        <dbReference type="ARBA" id="ARBA00023239"/>
    </source>
</evidence>
<proteinExistence type="inferred from homology"/>
<dbReference type="InterPro" id="IPR016037">
    <property type="entry name" value="DHQ_synth_AroB"/>
</dbReference>
<feature type="binding site" evidence="17">
    <location>
        <position position="243"/>
    </location>
    <ligand>
        <name>Zn(2+)</name>
        <dbReference type="ChEBI" id="CHEBI:29105"/>
    </ligand>
</feature>
<evidence type="ECO:0000256" key="12">
    <source>
        <dbReference type="ARBA" id="ARBA00022833"/>
    </source>
</evidence>
<keyword evidence="11 17" id="KW-0547">Nucleotide-binding</keyword>
<evidence type="ECO:0000256" key="13">
    <source>
        <dbReference type="ARBA" id="ARBA00023027"/>
    </source>
</evidence>
<dbReference type="EC" id="4.2.3.4" evidence="6 17"/>
<evidence type="ECO:0000256" key="1">
    <source>
        <dbReference type="ARBA" id="ARBA00001393"/>
    </source>
</evidence>
<evidence type="ECO:0000256" key="5">
    <source>
        <dbReference type="ARBA" id="ARBA00005412"/>
    </source>
</evidence>
<protein>
    <recommendedName>
        <fullName evidence="7 17">3-dehydroquinate synthase</fullName>
        <shortName evidence="17">DHQS</shortName>
        <ecNumber evidence="6 17">4.2.3.4</ecNumber>
    </recommendedName>
</protein>
<dbReference type="GO" id="GO:0009423">
    <property type="term" value="P:chorismate biosynthetic process"/>
    <property type="evidence" value="ECO:0007669"/>
    <property type="project" value="UniProtKB-UniRule"/>
</dbReference>
<evidence type="ECO:0000256" key="14">
    <source>
        <dbReference type="ARBA" id="ARBA00023141"/>
    </source>
</evidence>
<keyword evidence="21" id="KW-1185">Reference proteome</keyword>
<evidence type="ECO:0000256" key="11">
    <source>
        <dbReference type="ARBA" id="ARBA00022741"/>
    </source>
</evidence>
<name>A0A0C2RFH2_9BACL</name>
<evidence type="ECO:0000256" key="3">
    <source>
        <dbReference type="ARBA" id="ARBA00004496"/>
    </source>
</evidence>
<dbReference type="GO" id="GO:0000166">
    <property type="term" value="F:nucleotide binding"/>
    <property type="evidence" value="ECO:0007669"/>
    <property type="project" value="UniProtKB-KW"/>
</dbReference>
<keyword evidence="9 17" id="KW-0028">Amino-acid biosynthesis</keyword>
<dbReference type="RefSeq" id="WP_041122704.1">
    <property type="nucleotide sequence ID" value="NZ_JXRQ01000018.1"/>
</dbReference>
<dbReference type="EMBL" id="JXRQ01000018">
    <property type="protein sequence ID" value="KIL48930.1"/>
    <property type="molecule type" value="Genomic_DNA"/>
</dbReference>
<evidence type="ECO:0000256" key="7">
    <source>
        <dbReference type="ARBA" id="ARBA00017684"/>
    </source>
</evidence>
<evidence type="ECO:0000313" key="20">
    <source>
        <dbReference type="EMBL" id="KIL48930.1"/>
    </source>
</evidence>
<dbReference type="AlphaFoldDB" id="A0A0C2RFH2"/>
<feature type="binding site" evidence="17">
    <location>
        <position position="260"/>
    </location>
    <ligand>
        <name>Zn(2+)</name>
        <dbReference type="ChEBI" id="CHEBI:29105"/>
    </ligand>
</feature>
<keyword evidence="14 17" id="KW-0057">Aromatic amino acid biosynthesis</keyword>
<comment type="cofactor">
    <cofactor evidence="17">
        <name>Co(2+)</name>
        <dbReference type="ChEBI" id="CHEBI:48828"/>
    </cofactor>
    <cofactor evidence="17">
        <name>Zn(2+)</name>
        <dbReference type="ChEBI" id="CHEBI:29105"/>
    </cofactor>
    <text evidence="17">Binds 1 divalent metal cation per subunit. Can use either Co(2+) or Zn(2+).</text>
</comment>
<dbReference type="GO" id="GO:0005737">
    <property type="term" value="C:cytoplasm"/>
    <property type="evidence" value="ECO:0007669"/>
    <property type="project" value="UniProtKB-SubCell"/>
</dbReference>
<feature type="binding site" evidence="17">
    <location>
        <begin position="126"/>
        <end position="127"/>
    </location>
    <ligand>
        <name>NAD(+)</name>
        <dbReference type="ChEBI" id="CHEBI:57540"/>
    </ligand>
</feature>
<dbReference type="GO" id="GO:0009073">
    <property type="term" value="P:aromatic amino acid family biosynthetic process"/>
    <property type="evidence" value="ECO:0007669"/>
    <property type="project" value="UniProtKB-KW"/>
</dbReference>
<evidence type="ECO:0000256" key="17">
    <source>
        <dbReference type="HAMAP-Rule" id="MF_00110"/>
    </source>
</evidence>
<evidence type="ECO:0000313" key="21">
    <source>
        <dbReference type="Proteomes" id="UP000031950"/>
    </source>
</evidence>
<evidence type="ECO:0000256" key="16">
    <source>
        <dbReference type="ARBA" id="ARBA00023285"/>
    </source>
</evidence>
<feature type="binding site" evidence="17">
    <location>
        <position position="147"/>
    </location>
    <ligand>
        <name>NAD(+)</name>
        <dbReference type="ChEBI" id="CHEBI:57540"/>
    </ligand>
</feature>
<comment type="similarity">
    <text evidence="5 17">Belongs to the sugar phosphate cyclases superfamily. Dehydroquinate synthase family.</text>
</comment>
<dbReference type="InterPro" id="IPR050071">
    <property type="entry name" value="Dehydroquinate_synthase"/>
</dbReference>
<dbReference type="SUPFAM" id="SSF56796">
    <property type="entry name" value="Dehydroquinate synthase-like"/>
    <property type="match status" value="1"/>
</dbReference>
<dbReference type="Gene3D" id="1.20.1090.10">
    <property type="entry name" value="Dehydroquinate synthase-like - alpha domain"/>
    <property type="match status" value="1"/>
</dbReference>
<sequence>MEKLIIRAGNDYPVLIGEKALGKLKQFIHDLSSEVTSILLLVDETVYQHHKDMIHESIPFDDFHVLPAGEKAKTFAVYEQAMGKALESGLDRQSLIIACGGGATGDLAGFTAATYMRGIRYIQVPTTILAHDSAVGGKTAINHPLGKNMTGSFHQPSAVVYDSSFLRTLPEREIRSGFAEVIKHALIADNDFLKELMKQVTDFKTLDQDFLQYALKKGIQIKGEIVAKDEREQNIRAFLNFGHTYGHAVEAWSGYGGKLHGECVMIGMVYAILLSQRQTELKFDIAGFLEWVHSLGYDTKAVAPYEELLALMKKDKKNLKHQIRFVLLEEVGKPVLKRIDQEELLQVHRLLQQRGETH</sequence>
<keyword evidence="10 17" id="KW-0479">Metal-binding</keyword>
<feature type="binding site" evidence="17">
    <location>
        <position position="138"/>
    </location>
    <ligand>
        <name>NAD(+)</name>
        <dbReference type="ChEBI" id="CHEBI:57540"/>
    </ligand>
</feature>
<feature type="domain" description="3-dehydroquinate synthase N-terminal" evidence="18">
    <location>
        <begin position="65"/>
        <end position="175"/>
    </location>
</feature>
<dbReference type="HAMAP" id="MF_00110">
    <property type="entry name" value="DHQ_synthase"/>
    <property type="match status" value="1"/>
</dbReference>
<dbReference type="GO" id="GO:0046872">
    <property type="term" value="F:metal ion binding"/>
    <property type="evidence" value="ECO:0007669"/>
    <property type="project" value="UniProtKB-KW"/>
</dbReference>
<dbReference type="Proteomes" id="UP000031950">
    <property type="component" value="Unassembled WGS sequence"/>
</dbReference>
<dbReference type="Gene3D" id="3.40.50.1970">
    <property type="match status" value="1"/>
</dbReference>
<gene>
    <name evidence="17" type="primary">aroB</name>
    <name evidence="20" type="ORF">KP77_21410</name>
</gene>
<dbReference type="InterPro" id="IPR056179">
    <property type="entry name" value="DHQS_C"/>
</dbReference>
<evidence type="ECO:0000259" key="19">
    <source>
        <dbReference type="Pfam" id="PF24621"/>
    </source>
</evidence>
<dbReference type="InterPro" id="IPR030960">
    <property type="entry name" value="DHQS/DOIS_N"/>
</dbReference>
<dbReference type="OrthoDB" id="9806583at2"/>
<accession>A0A0C2RFH2</accession>
<evidence type="ECO:0000256" key="9">
    <source>
        <dbReference type="ARBA" id="ARBA00022605"/>
    </source>
</evidence>
<dbReference type="STRING" id="135826.KP77_21410"/>
<feature type="binding site" evidence="17">
    <location>
        <position position="180"/>
    </location>
    <ligand>
        <name>Zn(2+)</name>
        <dbReference type="ChEBI" id="CHEBI:29105"/>
    </ligand>
</feature>
<keyword evidence="12 17" id="KW-0862">Zinc</keyword>
<comment type="catalytic activity">
    <reaction evidence="1 17">
        <text>7-phospho-2-dehydro-3-deoxy-D-arabino-heptonate = 3-dehydroquinate + phosphate</text>
        <dbReference type="Rhea" id="RHEA:21968"/>
        <dbReference type="ChEBI" id="CHEBI:32364"/>
        <dbReference type="ChEBI" id="CHEBI:43474"/>
        <dbReference type="ChEBI" id="CHEBI:58394"/>
        <dbReference type="EC" id="4.2.3.4"/>
    </reaction>
</comment>
<evidence type="ECO:0000259" key="18">
    <source>
        <dbReference type="Pfam" id="PF01761"/>
    </source>
</evidence>
<dbReference type="PANTHER" id="PTHR43622:SF7">
    <property type="entry name" value="3-DEHYDROQUINATE SYNTHASE, CHLOROPLASTIC"/>
    <property type="match status" value="1"/>
</dbReference>
<organism evidence="20 21">
    <name type="scientific">Jeotgalibacillus alimentarius</name>
    <dbReference type="NCBI Taxonomy" id="135826"/>
    <lineage>
        <taxon>Bacteria</taxon>
        <taxon>Bacillati</taxon>
        <taxon>Bacillota</taxon>
        <taxon>Bacilli</taxon>
        <taxon>Bacillales</taxon>
        <taxon>Caryophanaceae</taxon>
        <taxon>Jeotgalibacillus</taxon>
    </lineage>
</organism>
<comment type="caution">
    <text evidence="17">Lacks conserved residue(s) required for the propagation of feature annotation.</text>
</comment>
<dbReference type="Pfam" id="PF01761">
    <property type="entry name" value="DHQ_synthase"/>
    <property type="match status" value="1"/>
</dbReference>
<evidence type="ECO:0000256" key="10">
    <source>
        <dbReference type="ARBA" id="ARBA00022723"/>
    </source>
</evidence>
<comment type="pathway">
    <text evidence="4 17">Metabolic intermediate biosynthesis; chorismate biosynthesis; chorismate from D-erythrose 4-phosphate and phosphoenolpyruvate: step 2/7.</text>
</comment>
<dbReference type="UniPathway" id="UPA00053">
    <property type="reaction ID" value="UER00085"/>
</dbReference>
<keyword evidence="16 17" id="KW-0170">Cobalt</keyword>
<keyword evidence="8 17" id="KW-0963">Cytoplasm</keyword>
<keyword evidence="15 17" id="KW-0456">Lyase</keyword>
<evidence type="ECO:0000256" key="4">
    <source>
        <dbReference type="ARBA" id="ARBA00004661"/>
    </source>
</evidence>
<dbReference type="PATRIC" id="fig|135826.4.peg.2135"/>
<feature type="domain" description="3-dehydroquinate synthase C-terminal" evidence="19">
    <location>
        <begin position="177"/>
        <end position="318"/>
    </location>
</feature>
<feature type="binding site" evidence="17">
    <location>
        <begin position="165"/>
        <end position="168"/>
    </location>
    <ligand>
        <name>NAD(+)</name>
        <dbReference type="ChEBI" id="CHEBI:57540"/>
    </ligand>
</feature>
<keyword evidence="13 17" id="KW-0520">NAD</keyword>
<dbReference type="InterPro" id="IPR030963">
    <property type="entry name" value="DHQ_synth_fam"/>
</dbReference>
<evidence type="ECO:0000256" key="6">
    <source>
        <dbReference type="ARBA" id="ARBA00013031"/>
    </source>
</evidence>
<comment type="caution">
    <text evidence="20">The sequence shown here is derived from an EMBL/GenBank/DDBJ whole genome shotgun (WGS) entry which is preliminary data.</text>
</comment>
<dbReference type="Pfam" id="PF24621">
    <property type="entry name" value="DHQS_C"/>
    <property type="match status" value="1"/>
</dbReference>
<dbReference type="GO" id="GO:0008652">
    <property type="term" value="P:amino acid biosynthetic process"/>
    <property type="evidence" value="ECO:0007669"/>
    <property type="project" value="UniProtKB-KW"/>
</dbReference>
<dbReference type="PIRSF" id="PIRSF001455">
    <property type="entry name" value="DHQ_synth"/>
    <property type="match status" value="1"/>
</dbReference>
<comment type="function">
    <text evidence="17">Catalyzes the conversion of 3-deoxy-D-arabino-heptulosonate 7-phosphate (DAHP) to dehydroquinate (DHQ).</text>
</comment>
<evidence type="ECO:0000256" key="8">
    <source>
        <dbReference type="ARBA" id="ARBA00022490"/>
    </source>
</evidence>
<feature type="binding site" evidence="17">
    <location>
        <begin position="102"/>
        <end position="106"/>
    </location>
    <ligand>
        <name>NAD(+)</name>
        <dbReference type="ChEBI" id="CHEBI:57540"/>
    </ligand>
</feature>
<comment type="subcellular location">
    <subcellularLocation>
        <location evidence="3 17">Cytoplasm</location>
    </subcellularLocation>
</comment>